<feature type="binding site" evidence="8">
    <location>
        <position position="326"/>
    </location>
    <ligand>
        <name>Fe cation</name>
        <dbReference type="ChEBI" id="CHEBI:24875"/>
    </ligand>
</feature>
<reference evidence="9 10" key="1">
    <citation type="submission" date="2016-12" db="EMBL/GenBank/DDBJ databases">
        <title>The genome of dimorphic prosthecate Glycocaulis alkaliphilus 6b-8t, isolated from crude oil dictates its adaptability in petroleum environments.</title>
        <authorList>
            <person name="Wu X.-L."/>
            <person name="Geng S."/>
        </authorList>
    </citation>
    <scope>NUCLEOTIDE SEQUENCE [LARGE SCALE GENOMIC DNA]</scope>
    <source>
        <strain evidence="9 10">6B-8</strain>
    </source>
</reference>
<dbReference type="EMBL" id="CP018911">
    <property type="protein sequence ID" value="AZU05026.1"/>
    <property type="molecule type" value="Genomic_DNA"/>
</dbReference>
<evidence type="ECO:0000256" key="1">
    <source>
        <dbReference type="ARBA" id="ARBA00001962"/>
    </source>
</evidence>
<dbReference type="InterPro" id="IPR011051">
    <property type="entry name" value="RmlC_Cupin_sf"/>
</dbReference>
<keyword evidence="5" id="KW-0560">Oxidoreductase</keyword>
<comment type="cofactor">
    <cofactor evidence="1 8">
        <name>Fe cation</name>
        <dbReference type="ChEBI" id="CHEBI:24875"/>
    </cofactor>
</comment>
<evidence type="ECO:0000256" key="4">
    <source>
        <dbReference type="ARBA" id="ARBA00022964"/>
    </source>
</evidence>
<name>A0A3T0ECK3_9PROT</name>
<feature type="active site" description="Proton acceptor" evidence="7">
    <location>
        <position position="253"/>
    </location>
</feature>
<dbReference type="Proteomes" id="UP000286954">
    <property type="component" value="Chromosome"/>
</dbReference>
<dbReference type="RefSeq" id="WP_127568469.1">
    <property type="nucleotide sequence ID" value="NZ_BMFB01000001.1"/>
</dbReference>
<proteinExistence type="inferred from homology"/>
<evidence type="ECO:0000256" key="8">
    <source>
        <dbReference type="PIRSR" id="PIRSR605708-2"/>
    </source>
</evidence>
<evidence type="ECO:0000313" key="10">
    <source>
        <dbReference type="Proteomes" id="UP000286954"/>
    </source>
</evidence>
<dbReference type="KEGG" id="gak:X907_2512"/>
<keyword evidence="10" id="KW-1185">Reference proteome</keyword>
<organism evidence="9 10">
    <name type="scientific">Glycocaulis alkaliphilus</name>
    <dbReference type="NCBI Taxonomy" id="1434191"/>
    <lineage>
        <taxon>Bacteria</taxon>
        <taxon>Pseudomonadati</taxon>
        <taxon>Pseudomonadota</taxon>
        <taxon>Alphaproteobacteria</taxon>
        <taxon>Maricaulales</taxon>
        <taxon>Maricaulaceae</taxon>
        <taxon>Glycocaulis</taxon>
    </lineage>
</organism>
<feature type="binding site" evidence="8">
    <location>
        <position position="290"/>
    </location>
    <ligand>
        <name>Fe cation</name>
        <dbReference type="ChEBI" id="CHEBI:24875"/>
    </ligand>
</feature>
<dbReference type="InterPro" id="IPR005708">
    <property type="entry name" value="Homogentis_dOase"/>
</dbReference>
<dbReference type="GO" id="GO:0005737">
    <property type="term" value="C:cytoplasm"/>
    <property type="evidence" value="ECO:0007669"/>
    <property type="project" value="TreeGrafter"/>
</dbReference>
<keyword evidence="3 8" id="KW-0479">Metal-binding</keyword>
<dbReference type="GO" id="GO:0006559">
    <property type="term" value="P:L-phenylalanine catabolic process"/>
    <property type="evidence" value="ECO:0007669"/>
    <property type="project" value="InterPro"/>
</dbReference>
<dbReference type="SUPFAM" id="SSF51182">
    <property type="entry name" value="RmlC-like cupins"/>
    <property type="match status" value="1"/>
</dbReference>
<feature type="binding site" evidence="8">
    <location>
        <position position="296"/>
    </location>
    <ligand>
        <name>Fe cation</name>
        <dbReference type="ChEBI" id="CHEBI:24875"/>
    </ligand>
</feature>
<sequence>MARKWIYTSRSEGEASRQAHADLPEHAPYEREMSKEGFFGPAAFLHHKRPPTGWVKFEGPLQPRAFDLTKLNRPDDVPWSSPSVLFNNSCDIRLWKLDKPMSGLARNGDGDQLLFIHTGKGSLFCDFGHLPYEAGDYIILPRATMWRLVPTEATSVLLVEATNTHYTLPDRGLLGPHAIFDPAVLDVPAMDEAYFAQQADEDHEWVVHVKKRGQVSRITYPYNPLDAAGWHGELYPVRLNVRDIRPLMSHRYHVPPSAHTTFLSDRFVICTFAPRPFETDPGALKVPFFHNNNDYDEVLFYHAGDFFSRDGIDAGMMTFHPAGFTHGPHPKALANMFTQKKPATDEYAVMIDTRDPLDVGEGAASVENLDYVHSWKPKQAAE</sequence>
<evidence type="ECO:0000256" key="2">
    <source>
        <dbReference type="ARBA" id="ARBA00007757"/>
    </source>
</evidence>
<dbReference type="PANTHER" id="PTHR11056:SF0">
    <property type="entry name" value="HOMOGENTISATE 1,2-DIOXYGENASE"/>
    <property type="match status" value="1"/>
</dbReference>
<protein>
    <submittedName>
        <fullName evidence="9">Homogentisate 1,2-dioxygenase</fullName>
    </submittedName>
</protein>
<dbReference type="GO" id="GO:0046872">
    <property type="term" value="F:metal ion binding"/>
    <property type="evidence" value="ECO:0007669"/>
    <property type="project" value="UniProtKB-KW"/>
</dbReference>
<comment type="similarity">
    <text evidence="2">Belongs to the homogentisate dioxygenase family.</text>
</comment>
<dbReference type="InterPro" id="IPR046452">
    <property type="entry name" value="HgmA_N"/>
</dbReference>
<dbReference type="Pfam" id="PF20510">
    <property type="entry name" value="HgmA_N"/>
    <property type="match status" value="1"/>
</dbReference>
<dbReference type="PANTHER" id="PTHR11056">
    <property type="entry name" value="HOMOGENTISATE 1,2-DIOXYGENASE"/>
    <property type="match status" value="1"/>
</dbReference>
<keyword evidence="4 9" id="KW-0223">Dioxygenase</keyword>
<dbReference type="AlphaFoldDB" id="A0A3T0ECK3"/>
<accession>A0A3T0ECK3</accession>
<dbReference type="InterPro" id="IPR014710">
    <property type="entry name" value="RmlC-like_jellyroll"/>
</dbReference>
<evidence type="ECO:0000256" key="6">
    <source>
        <dbReference type="ARBA" id="ARBA00023004"/>
    </source>
</evidence>
<dbReference type="GO" id="GO:0004411">
    <property type="term" value="F:homogentisate 1,2-dioxygenase activity"/>
    <property type="evidence" value="ECO:0007669"/>
    <property type="project" value="InterPro"/>
</dbReference>
<gene>
    <name evidence="9" type="ORF">X907_2512</name>
</gene>
<evidence type="ECO:0000256" key="5">
    <source>
        <dbReference type="ARBA" id="ARBA00023002"/>
    </source>
</evidence>
<keyword evidence="6 8" id="KW-0408">Iron</keyword>
<evidence type="ECO:0000313" key="9">
    <source>
        <dbReference type="EMBL" id="AZU05026.1"/>
    </source>
</evidence>
<dbReference type="OrthoDB" id="9811253at2"/>
<dbReference type="Gene3D" id="2.60.120.10">
    <property type="entry name" value="Jelly Rolls"/>
    <property type="match status" value="1"/>
</dbReference>
<evidence type="ECO:0000256" key="7">
    <source>
        <dbReference type="PIRSR" id="PIRSR605708-1"/>
    </source>
</evidence>
<evidence type="ECO:0000256" key="3">
    <source>
        <dbReference type="ARBA" id="ARBA00022723"/>
    </source>
</evidence>
<feature type="binding site" evidence="8">
    <location>
        <position position="326"/>
    </location>
    <ligand>
        <name>homogentisate</name>
        <dbReference type="ChEBI" id="CHEBI:16169"/>
    </ligand>
</feature>
<dbReference type="GO" id="GO:0006570">
    <property type="term" value="P:tyrosine metabolic process"/>
    <property type="evidence" value="ECO:0007669"/>
    <property type="project" value="InterPro"/>
</dbReference>